<evidence type="ECO:0000256" key="7">
    <source>
        <dbReference type="ARBA" id="ARBA00035898"/>
    </source>
</evidence>
<reference evidence="16" key="1">
    <citation type="journal article" date="2019" name="Int. J. Syst. Evol. Microbiol.">
        <title>The Global Catalogue of Microorganisms (GCM) 10K type strain sequencing project: providing services to taxonomists for standard genome sequencing and annotation.</title>
        <authorList>
            <consortium name="The Broad Institute Genomics Platform"/>
            <consortium name="The Broad Institute Genome Sequencing Center for Infectious Disease"/>
            <person name="Wu L."/>
            <person name="Ma J."/>
        </authorList>
    </citation>
    <scope>NUCLEOTIDE SEQUENCE [LARGE SCALE GENOMIC DNA]</scope>
    <source>
        <strain evidence="16">JCM 17810</strain>
    </source>
</reference>
<dbReference type="InterPro" id="IPR031475">
    <property type="entry name" value="NBD_C"/>
</dbReference>
<dbReference type="EMBL" id="BAABGN010000013">
    <property type="protein sequence ID" value="GAA4432044.1"/>
    <property type="molecule type" value="Genomic_DNA"/>
</dbReference>
<feature type="domain" description="Four-carbon acid sugar kinase N-terminal" evidence="13">
    <location>
        <begin position="8"/>
        <end position="230"/>
    </location>
</feature>
<accession>A0ABP8LMV9</accession>
<proteinExistence type="inferred from homology"/>
<keyword evidence="3" id="KW-0547">Nucleotide-binding</keyword>
<comment type="catalytic activity">
    <reaction evidence="7">
        <text>3-dehydro-L-erythronate + ATP = 3-dehydro-4-O-phospho-L-erythronate + ADP + H(+)</text>
        <dbReference type="Rhea" id="RHEA:52552"/>
        <dbReference type="ChEBI" id="CHEBI:15378"/>
        <dbReference type="ChEBI" id="CHEBI:30616"/>
        <dbReference type="ChEBI" id="CHEBI:136592"/>
        <dbReference type="ChEBI" id="CHEBI:136670"/>
        <dbReference type="ChEBI" id="CHEBI:456216"/>
        <dbReference type="EC" id="2.7.1.217"/>
    </reaction>
</comment>
<evidence type="ECO:0000256" key="11">
    <source>
        <dbReference type="ARBA" id="ARBA00039461"/>
    </source>
</evidence>
<keyword evidence="16" id="KW-1185">Reference proteome</keyword>
<evidence type="ECO:0000256" key="5">
    <source>
        <dbReference type="ARBA" id="ARBA00022840"/>
    </source>
</evidence>
<dbReference type="Pfam" id="PF07005">
    <property type="entry name" value="SBD_N"/>
    <property type="match status" value="1"/>
</dbReference>
<name>A0ABP8LMV9_9MICO</name>
<evidence type="ECO:0000256" key="2">
    <source>
        <dbReference type="ARBA" id="ARBA00022679"/>
    </source>
</evidence>
<dbReference type="Proteomes" id="UP001500622">
    <property type="component" value="Unassembled WGS sequence"/>
</dbReference>
<dbReference type="EC" id="2.7.1.217" evidence="10"/>
<protein>
    <recommendedName>
        <fullName evidence="11">3-oxo-tetronate kinase</fullName>
        <ecNumber evidence="10">2.7.1.217</ecNumber>
    </recommendedName>
    <alternativeName>
        <fullName evidence="12">3-dehydrotetronate 4-kinase</fullName>
    </alternativeName>
</protein>
<keyword evidence="4 15" id="KW-0418">Kinase</keyword>
<feature type="domain" description="Four-carbon acid sugar kinase nucleotide binding" evidence="14">
    <location>
        <begin position="251"/>
        <end position="427"/>
    </location>
</feature>
<dbReference type="InterPro" id="IPR037051">
    <property type="entry name" value="4-carb_acid_sugar_kinase_N_sf"/>
</dbReference>
<keyword evidence="6" id="KW-0119">Carbohydrate metabolism</keyword>
<dbReference type="GO" id="GO:0016301">
    <property type="term" value="F:kinase activity"/>
    <property type="evidence" value="ECO:0007669"/>
    <property type="project" value="UniProtKB-KW"/>
</dbReference>
<dbReference type="NCBIfam" id="NF043035">
    <property type="entry name" value="OxoTetrKin"/>
    <property type="match status" value="1"/>
</dbReference>
<dbReference type="Pfam" id="PF17042">
    <property type="entry name" value="NBD_C"/>
    <property type="match status" value="1"/>
</dbReference>
<evidence type="ECO:0000256" key="8">
    <source>
        <dbReference type="ARBA" id="ARBA00036346"/>
    </source>
</evidence>
<evidence type="ECO:0000256" key="10">
    <source>
        <dbReference type="ARBA" id="ARBA00039095"/>
    </source>
</evidence>
<evidence type="ECO:0000256" key="12">
    <source>
        <dbReference type="ARBA" id="ARBA00041377"/>
    </source>
</evidence>
<evidence type="ECO:0000313" key="15">
    <source>
        <dbReference type="EMBL" id="GAA4432044.1"/>
    </source>
</evidence>
<keyword evidence="5" id="KW-0067">ATP-binding</keyword>
<dbReference type="SUPFAM" id="SSF142764">
    <property type="entry name" value="YgbK-like"/>
    <property type="match status" value="1"/>
</dbReference>
<sequence length="435" mass="44777">MPEEALPIGVVADDLTGATDLALMASERGLRSVVCVDVPAAGTVPPDADVLVVALRSRTAPVATAVDASRRALGWLRQQGARRFHLKYCSTFDSTPRGNIGPVLEALLDDLGSPTTVVVPSFPATGRTVYRGYLFVGNELLAESSMRDHPLTPMRDSHLVRLLQPQMSGRVSAVALEHVRGDLPAALDAARRGGVRAVVLDAIEDGDLAAIHRATADLPLTTGAAGLVTAWGRGGESAAVAVGAPGPSVSLVGSQSRASREQVERARAHQPVLAISPPAGEDGVAPAADRAVGWCLERWSEDAERPVLVHAAPPDSDVSPDEAALLERTFARTAATLAARGVRRFVVGGGETSGSVIAALDVRTLAIGPAISPGVCWASGELAPGDPGTGLAGEGTSTRAAPGTTGEVSATCALSLKSGNFGGPDFFVDAWEMLR</sequence>
<dbReference type="Gene3D" id="3.40.980.20">
    <property type="entry name" value="Four-carbon acid sugar kinase, nucleotide binding domain"/>
    <property type="match status" value="1"/>
</dbReference>
<evidence type="ECO:0000256" key="1">
    <source>
        <dbReference type="ARBA" id="ARBA00005715"/>
    </source>
</evidence>
<evidence type="ECO:0000256" key="6">
    <source>
        <dbReference type="ARBA" id="ARBA00023277"/>
    </source>
</evidence>
<dbReference type="InterPro" id="IPR042213">
    <property type="entry name" value="NBD_C_sf"/>
</dbReference>
<dbReference type="RefSeq" id="WP_345218333.1">
    <property type="nucleotide sequence ID" value="NZ_BAABGN010000013.1"/>
</dbReference>
<evidence type="ECO:0000259" key="14">
    <source>
        <dbReference type="Pfam" id="PF17042"/>
    </source>
</evidence>
<dbReference type="Gene3D" id="3.40.50.10840">
    <property type="entry name" value="Putative sugar-binding, N-terminal domain"/>
    <property type="match status" value="1"/>
</dbReference>
<gene>
    <name evidence="15" type="ORF">GCM10023169_37310</name>
</gene>
<dbReference type="InterPro" id="IPR050007">
    <property type="entry name" value="OtnK"/>
</dbReference>
<comment type="similarity">
    <text evidence="1">Belongs to the four-carbon acid sugar kinase family.</text>
</comment>
<evidence type="ECO:0000259" key="13">
    <source>
        <dbReference type="Pfam" id="PF07005"/>
    </source>
</evidence>
<evidence type="ECO:0000313" key="16">
    <source>
        <dbReference type="Proteomes" id="UP001500622"/>
    </source>
</evidence>
<comment type="caution">
    <text evidence="15">The sequence shown here is derived from an EMBL/GenBank/DDBJ whole genome shotgun (WGS) entry which is preliminary data.</text>
</comment>
<comment type="catalytic activity">
    <reaction evidence="8">
        <text>3-dehydro-D-erythronate + ATP = 3-dehydro-4-O-phospho-D-erythronate + ADP + H(+)</text>
        <dbReference type="Rhea" id="RHEA:52556"/>
        <dbReference type="ChEBI" id="CHEBI:15378"/>
        <dbReference type="ChEBI" id="CHEBI:30616"/>
        <dbReference type="ChEBI" id="CHEBI:57958"/>
        <dbReference type="ChEBI" id="CHEBI:136593"/>
        <dbReference type="ChEBI" id="CHEBI:456216"/>
        <dbReference type="EC" id="2.7.1.217"/>
    </reaction>
</comment>
<evidence type="ECO:0000256" key="4">
    <source>
        <dbReference type="ARBA" id="ARBA00022777"/>
    </source>
</evidence>
<evidence type="ECO:0000256" key="9">
    <source>
        <dbReference type="ARBA" id="ARBA00037335"/>
    </source>
</evidence>
<evidence type="ECO:0000256" key="3">
    <source>
        <dbReference type="ARBA" id="ARBA00022741"/>
    </source>
</evidence>
<comment type="function">
    <text evidence="9">Catalyzes the ATP-dependent phosphorylation of 3-oxo-tetronate to 3-oxo-tetronate 4-phosphate.</text>
</comment>
<organism evidence="15 16">
    <name type="scientific">Georgenia halophila</name>
    <dbReference type="NCBI Taxonomy" id="620889"/>
    <lineage>
        <taxon>Bacteria</taxon>
        <taxon>Bacillati</taxon>
        <taxon>Actinomycetota</taxon>
        <taxon>Actinomycetes</taxon>
        <taxon>Micrococcales</taxon>
        <taxon>Bogoriellaceae</taxon>
        <taxon>Georgenia</taxon>
    </lineage>
</organism>
<keyword evidence="2" id="KW-0808">Transferase</keyword>
<dbReference type="InterPro" id="IPR010737">
    <property type="entry name" value="4-carb_acid_sugar_kinase_N"/>
</dbReference>